<dbReference type="InterPro" id="IPR018556">
    <property type="entry name" value="SPIN90/Ldb17_LRD"/>
</dbReference>
<dbReference type="STRING" id="683960.A0A1E3PAB6"/>
<organism evidence="3 4">
    <name type="scientific">Wickerhamomyces anomalus (strain ATCC 58044 / CBS 1984 / NCYC 433 / NRRL Y-366-8)</name>
    <name type="common">Yeast</name>
    <name type="synonym">Hansenula anomala</name>
    <dbReference type="NCBI Taxonomy" id="683960"/>
    <lineage>
        <taxon>Eukaryota</taxon>
        <taxon>Fungi</taxon>
        <taxon>Dikarya</taxon>
        <taxon>Ascomycota</taxon>
        <taxon>Saccharomycotina</taxon>
        <taxon>Saccharomycetes</taxon>
        <taxon>Phaffomycetales</taxon>
        <taxon>Wickerhamomycetaceae</taxon>
        <taxon>Wickerhamomyces</taxon>
    </lineage>
</organism>
<reference evidence="3 4" key="1">
    <citation type="journal article" date="2016" name="Proc. Natl. Acad. Sci. U.S.A.">
        <title>Comparative genomics of biotechnologically important yeasts.</title>
        <authorList>
            <person name="Riley R."/>
            <person name="Haridas S."/>
            <person name="Wolfe K.H."/>
            <person name="Lopes M.R."/>
            <person name="Hittinger C.T."/>
            <person name="Goeker M."/>
            <person name="Salamov A.A."/>
            <person name="Wisecaver J.H."/>
            <person name="Long T.M."/>
            <person name="Calvey C.H."/>
            <person name="Aerts A.L."/>
            <person name="Barry K.W."/>
            <person name="Choi C."/>
            <person name="Clum A."/>
            <person name="Coughlan A.Y."/>
            <person name="Deshpande S."/>
            <person name="Douglass A.P."/>
            <person name="Hanson S.J."/>
            <person name="Klenk H.-P."/>
            <person name="LaButti K.M."/>
            <person name="Lapidus A."/>
            <person name="Lindquist E.A."/>
            <person name="Lipzen A.M."/>
            <person name="Meier-Kolthoff J.P."/>
            <person name="Ohm R.A."/>
            <person name="Otillar R.P."/>
            <person name="Pangilinan J.L."/>
            <person name="Peng Y."/>
            <person name="Rokas A."/>
            <person name="Rosa C.A."/>
            <person name="Scheuner C."/>
            <person name="Sibirny A.A."/>
            <person name="Slot J.C."/>
            <person name="Stielow J.B."/>
            <person name="Sun H."/>
            <person name="Kurtzman C.P."/>
            <person name="Blackwell M."/>
            <person name="Grigoriev I.V."/>
            <person name="Jeffries T.W."/>
        </authorList>
    </citation>
    <scope>NUCLEOTIDE SEQUENCE [LARGE SCALE GENOMIC DNA]</scope>
    <source>
        <strain evidence="4">ATCC 58044 / CBS 1984 / NCYC 433 / NRRL Y-366-8</strain>
    </source>
</reference>
<accession>A0A1E3PAB6</accession>
<evidence type="ECO:0000313" key="4">
    <source>
        <dbReference type="Proteomes" id="UP000094112"/>
    </source>
</evidence>
<dbReference type="GO" id="GO:0000147">
    <property type="term" value="P:actin cortical patch assembly"/>
    <property type="evidence" value="ECO:0007669"/>
    <property type="project" value="TreeGrafter"/>
</dbReference>
<protein>
    <recommendedName>
        <fullName evidence="2">SPIN90/Ldb17 leucine-rich domain-containing protein</fullName>
    </recommendedName>
</protein>
<dbReference type="GO" id="GO:0051666">
    <property type="term" value="P:actin cortical patch localization"/>
    <property type="evidence" value="ECO:0007669"/>
    <property type="project" value="TreeGrafter"/>
</dbReference>
<dbReference type="GO" id="GO:0071933">
    <property type="term" value="F:Arp2/3 complex binding"/>
    <property type="evidence" value="ECO:0007669"/>
    <property type="project" value="TreeGrafter"/>
</dbReference>
<feature type="domain" description="SPIN90/Ldb17 leucine-rich" evidence="2">
    <location>
        <begin position="201"/>
        <end position="333"/>
    </location>
</feature>
<dbReference type="PANTHER" id="PTHR13357:SF1">
    <property type="entry name" value="NCK-INTERACTING PROTEIN WITH SH3 DOMAIN"/>
    <property type="match status" value="1"/>
</dbReference>
<feature type="region of interest" description="Disordered" evidence="1">
    <location>
        <begin position="374"/>
        <end position="432"/>
    </location>
</feature>
<gene>
    <name evidence="3" type="ORF">WICANDRAFT_25696</name>
</gene>
<feature type="compositionally biased region" description="Low complexity" evidence="1">
    <location>
        <begin position="394"/>
        <end position="404"/>
    </location>
</feature>
<dbReference type="Pfam" id="PF09431">
    <property type="entry name" value="SPIN90_LRD"/>
    <property type="match status" value="1"/>
</dbReference>
<dbReference type="GO" id="GO:0006897">
    <property type="term" value="P:endocytosis"/>
    <property type="evidence" value="ECO:0007669"/>
    <property type="project" value="EnsemblFungi"/>
</dbReference>
<keyword evidence="4" id="KW-1185">Reference proteome</keyword>
<dbReference type="GO" id="GO:0030479">
    <property type="term" value="C:actin cortical patch"/>
    <property type="evidence" value="ECO:0007669"/>
    <property type="project" value="EnsemblFungi"/>
</dbReference>
<dbReference type="Proteomes" id="UP000094112">
    <property type="component" value="Unassembled WGS sequence"/>
</dbReference>
<proteinExistence type="predicted"/>
<dbReference type="AlphaFoldDB" id="A0A1E3PAB6"/>
<name>A0A1E3PAB6_WICAA</name>
<evidence type="ECO:0000313" key="3">
    <source>
        <dbReference type="EMBL" id="ODQ62240.1"/>
    </source>
</evidence>
<evidence type="ECO:0000256" key="1">
    <source>
        <dbReference type="SAM" id="MobiDB-lite"/>
    </source>
</evidence>
<dbReference type="RefSeq" id="XP_019041447.1">
    <property type="nucleotide sequence ID" value="XM_019181176.1"/>
</dbReference>
<dbReference type="EMBL" id="KV454208">
    <property type="protein sequence ID" value="ODQ62240.1"/>
    <property type="molecule type" value="Genomic_DNA"/>
</dbReference>
<feature type="compositionally biased region" description="Polar residues" evidence="1">
    <location>
        <begin position="420"/>
        <end position="432"/>
    </location>
</feature>
<dbReference type="PANTHER" id="PTHR13357">
    <property type="entry name" value="SH3 ADAPTER PROTEIN SPIN90 NCK INTERACTING PROTEIN WITH SH3 DOMAIN"/>
    <property type="match status" value="1"/>
</dbReference>
<dbReference type="GeneID" id="30198422"/>
<dbReference type="OrthoDB" id="445362at2759"/>
<evidence type="ECO:0000259" key="2">
    <source>
        <dbReference type="Pfam" id="PF09431"/>
    </source>
</evidence>
<dbReference type="InterPro" id="IPR030125">
    <property type="entry name" value="SPIN90/Ldb17"/>
</dbReference>
<feature type="compositionally biased region" description="Polar residues" evidence="1">
    <location>
        <begin position="377"/>
        <end position="387"/>
    </location>
</feature>
<sequence length="432" mass="50447">METDLIFPNGDEFWKYIENTLSCENFDDYHIANRKLVTFIKTVADHVQIYITNDQDIYRCGVYLINSPIYEAHRIFCISKMLSFLNIDLLDQNFKLFVSYVLLLDCKNDASILQVVQDYQGFHVLYKNLHQNFENLAIFSNDEGGERQTIAVIKKICTVQLDLMFQMCKYLSISVEELSLIDTFFVNYIFESLVIIDADEDVFNFAKFKVILSINEQFMIVSRENKIENKVFQTIATHTTFRNFSECLLVYFNREEDRCLQIMISKVLYLIFTNKTTSELFYHNDLNVLVDVLLRELTDLSEEEESIRNTFLRVLYPILKCSQFENTLYKKDKLKSLLGYFAGQSESKFWHQTETTKRLALRCLSIKWLALEDDDSASNSPSPTKDTLTVPEVNNSSTSINSISKRQPPPAPLPRKCFGRNNSNQHIPQRTR</sequence>